<keyword evidence="3" id="KW-0975">Bacterial flagellum</keyword>
<evidence type="ECO:0000259" key="4">
    <source>
        <dbReference type="Pfam" id="PF07238"/>
    </source>
</evidence>
<gene>
    <name evidence="6" type="ORF">EV672_101541</name>
</gene>
<dbReference type="Proteomes" id="UP000294593">
    <property type="component" value="Unassembled WGS sequence"/>
</dbReference>
<dbReference type="Pfam" id="PF07238">
    <property type="entry name" value="PilZ"/>
    <property type="match status" value="1"/>
</dbReference>
<dbReference type="InterPro" id="IPR012349">
    <property type="entry name" value="Split_barrel_FMN-bd"/>
</dbReference>
<feature type="domain" description="PilZ" evidence="4">
    <location>
        <begin position="120"/>
        <end position="230"/>
    </location>
</feature>
<dbReference type="InterPro" id="IPR009875">
    <property type="entry name" value="PilZ_domain"/>
</dbReference>
<evidence type="ECO:0000256" key="1">
    <source>
        <dbReference type="ARBA" id="ARBA00022636"/>
    </source>
</evidence>
<evidence type="ECO:0000256" key="2">
    <source>
        <dbReference type="ARBA" id="ARBA00022741"/>
    </source>
</evidence>
<evidence type="ECO:0000313" key="6">
    <source>
        <dbReference type="EMBL" id="TDP88394.1"/>
    </source>
</evidence>
<dbReference type="GO" id="GO:0035438">
    <property type="term" value="F:cyclic-di-GMP binding"/>
    <property type="evidence" value="ECO:0007669"/>
    <property type="project" value="InterPro"/>
</dbReference>
<sequence>MPTSRAVQESLDDYRITASIDILALLEQVQAQRALVTLSNAQGDSYTTLLCGIDTRLGLISFGADGSDDAMQAVLTSDEVVAVVFLDRIKVQFDIDGLVHVRGPNEALNARLPQVAFRFQRRSAFRVQPLSSHGPVAEFRHPAMHDMRLSLRVLDVSLSGVALFLPDNVPAISSGVRIGQCTIRLDADTVMDVGLVIHHITPIHPDTRGVRLGCELTQLQGHDRSLQHYIHQTQKRRSALTG</sequence>
<dbReference type="EMBL" id="SNXW01000001">
    <property type="protein sequence ID" value="TDP88394.1"/>
    <property type="molecule type" value="Genomic_DNA"/>
</dbReference>
<name>A0A4R6RP49_9BURK</name>
<keyword evidence="6" id="KW-0969">Cilium</keyword>
<dbReference type="AlphaFoldDB" id="A0A4R6RP49"/>
<proteinExistence type="predicted"/>
<dbReference type="InterPro" id="IPR009926">
    <property type="entry name" value="T3SS_YcgR_PilZN"/>
</dbReference>
<dbReference type="Gene3D" id="2.30.110.10">
    <property type="entry name" value="Electron Transport, Fmn-binding Protein, Chain A"/>
    <property type="match status" value="1"/>
</dbReference>
<keyword evidence="1" id="KW-0973">c-di-GMP</keyword>
<keyword evidence="2" id="KW-0547">Nucleotide-binding</keyword>
<evidence type="ECO:0000256" key="3">
    <source>
        <dbReference type="ARBA" id="ARBA00023143"/>
    </source>
</evidence>
<dbReference type="Pfam" id="PF07317">
    <property type="entry name" value="PilZN"/>
    <property type="match status" value="1"/>
</dbReference>
<keyword evidence="6" id="KW-0966">Cell projection</keyword>
<organism evidence="6 7">
    <name type="scientific">Aquabacterium commune</name>
    <dbReference type="NCBI Taxonomy" id="70586"/>
    <lineage>
        <taxon>Bacteria</taxon>
        <taxon>Pseudomonadati</taxon>
        <taxon>Pseudomonadota</taxon>
        <taxon>Betaproteobacteria</taxon>
        <taxon>Burkholderiales</taxon>
        <taxon>Aquabacterium</taxon>
    </lineage>
</organism>
<protein>
    <submittedName>
        <fullName evidence="6">C-di-GMP-binding flagellar brake protein YcgR</fullName>
    </submittedName>
</protein>
<evidence type="ECO:0000259" key="5">
    <source>
        <dbReference type="Pfam" id="PF07317"/>
    </source>
</evidence>
<keyword evidence="6" id="KW-0282">Flagellum</keyword>
<dbReference type="Gene3D" id="2.40.10.220">
    <property type="entry name" value="predicted glycosyltransferase like domains"/>
    <property type="match status" value="1"/>
</dbReference>
<keyword evidence="7" id="KW-1185">Reference proteome</keyword>
<evidence type="ECO:0000313" key="7">
    <source>
        <dbReference type="Proteomes" id="UP000294593"/>
    </source>
</evidence>
<accession>A0A4R6RP49</accession>
<dbReference type="RefSeq" id="WP_243738477.1">
    <property type="nucleotide sequence ID" value="NZ_SNXW01000001.1"/>
</dbReference>
<reference evidence="6 7" key="1">
    <citation type="submission" date="2019-03" db="EMBL/GenBank/DDBJ databases">
        <title>Genomic Encyclopedia of Type Strains, Phase IV (KMG-IV): sequencing the most valuable type-strain genomes for metagenomic binning, comparative biology and taxonomic classification.</title>
        <authorList>
            <person name="Goeker M."/>
        </authorList>
    </citation>
    <scope>NUCLEOTIDE SEQUENCE [LARGE SCALE GENOMIC DNA]</scope>
    <source>
        <strain evidence="6 7">DSM 11901</strain>
    </source>
</reference>
<comment type="caution">
    <text evidence="6">The sequence shown here is derived from an EMBL/GenBank/DDBJ whole genome shotgun (WGS) entry which is preliminary data.</text>
</comment>
<feature type="domain" description="Type III secretion system flagellar brake protein YcgR PilZN" evidence="5">
    <location>
        <begin position="14"/>
        <end position="114"/>
    </location>
</feature>